<evidence type="ECO:0000313" key="1">
    <source>
        <dbReference type="EMBL" id="RAV79965.1"/>
    </source>
</evidence>
<dbReference type="GeneID" id="86970844"/>
<comment type="caution">
    <text evidence="1">The sequence shown here is derived from an EMBL/GenBank/DDBJ whole genome shotgun (WGS) entry which is preliminary data.</text>
</comment>
<sequence length="59" mass="6999">MNLYEKEDTLYDIFSPYAILLFNPDPEGFMYKLSDEAPEEAIKASKEWRKISKNLEPIR</sequence>
<dbReference type="AlphaFoldDB" id="A0A329NXA2"/>
<dbReference type="EMBL" id="QMHM01000006">
    <property type="protein sequence ID" value="RAV79965.1"/>
    <property type="molecule type" value="Genomic_DNA"/>
</dbReference>
<protein>
    <submittedName>
        <fullName evidence="1">Uncharacterized protein</fullName>
    </submittedName>
</protein>
<organism evidence="1 2">
    <name type="scientific">Aerococcus urinae</name>
    <dbReference type="NCBI Taxonomy" id="1376"/>
    <lineage>
        <taxon>Bacteria</taxon>
        <taxon>Bacillati</taxon>
        <taxon>Bacillota</taxon>
        <taxon>Bacilli</taxon>
        <taxon>Lactobacillales</taxon>
        <taxon>Aerococcaceae</taxon>
        <taxon>Aerococcus</taxon>
    </lineage>
</organism>
<evidence type="ECO:0000313" key="2">
    <source>
        <dbReference type="Proteomes" id="UP000251923"/>
    </source>
</evidence>
<reference evidence="1 2" key="1">
    <citation type="submission" date="2018-04" db="EMBL/GenBank/DDBJ databases">
        <title>Aerococcus urinae genomes.</title>
        <authorList>
            <person name="Hilt E."/>
            <person name="Gilbert N.M."/>
            <person name="Thomas-White K."/>
            <person name="Putonti C."/>
            <person name="Lewis A.L."/>
            <person name="Visck K.L."/>
            <person name="Wolfe A.J."/>
        </authorList>
    </citation>
    <scope>NUCLEOTIDE SEQUENCE [LARGE SCALE GENOMIC DNA]</scope>
    <source>
        <strain evidence="1 2">UMB7480</strain>
    </source>
</reference>
<gene>
    <name evidence="1" type="ORF">DBT54_04605</name>
</gene>
<dbReference type="RefSeq" id="WP_064293393.1">
    <property type="nucleotide sequence ID" value="NZ_JASODG010000006.1"/>
</dbReference>
<name>A0A329NXA2_9LACT</name>
<proteinExistence type="predicted"/>
<dbReference type="Proteomes" id="UP000251923">
    <property type="component" value="Unassembled WGS sequence"/>
</dbReference>
<accession>A0A329NXA2</accession>